<dbReference type="InterPro" id="IPR002067">
    <property type="entry name" value="MCP"/>
</dbReference>
<dbReference type="RefSeq" id="XP_010698092.1">
    <property type="nucleotide sequence ID" value="XM_010699790.1"/>
</dbReference>
<dbReference type="AlphaFoldDB" id="A0A088RQA6"/>
<evidence type="ECO:0000256" key="7">
    <source>
        <dbReference type="RuleBase" id="RU000488"/>
    </source>
</evidence>
<dbReference type="PANTHER" id="PTHR24089">
    <property type="entry name" value="SOLUTE CARRIER FAMILY 25"/>
    <property type="match status" value="1"/>
</dbReference>
<feature type="transmembrane region" description="Helical" evidence="8">
    <location>
        <begin position="237"/>
        <end position="258"/>
    </location>
</feature>
<evidence type="ECO:0000256" key="5">
    <source>
        <dbReference type="ARBA" id="ARBA00023136"/>
    </source>
</evidence>
<accession>A0A088RQA6</accession>
<dbReference type="PROSITE" id="PS50920">
    <property type="entry name" value="SOLCAR"/>
    <property type="match status" value="3"/>
</dbReference>
<feature type="repeat" description="Solcar" evidence="6">
    <location>
        <begin position="8"/>
        <end position="92"/>
    </location>
</feature>
<dbReference type="SUPFAM" id="SSF103506">
    <property type="entry name" value="Mitochondrial carrier"/>
    <property type="match status" value="1"/>
</dbReference>
<keyword evidence="2 7" id="KW-0813">Transport</keyword>
<feature type="repeat" description="Solcar" evidence="6">
    <location>
        <begin position="133"/>
        <end position="218"/>
    </location>
</feature>
<dbReference type="InterPro" id="IPR023395">
    <property type="entry name" value="MCP_dom_sf"/>
</dbReference>
<protein>
    <submittedName>
        <fullName evidence="9">Mitochondrial carrier protein, putative</fullName>
    </submittedName>
</protein>
<dbReference type="VEuPathDB" id="TriTrypDB:LPAL13_190017500"/>
<keyword evidence="4" id="KW-0677">Repeat</keyword>
<dbReference type="eggNOG" id="KOG0752">
    <property type="taxonomic scope" value="Eukaryota"/>
</dbReference>
<dbReference type="Pfam" id="PF00153">
    <property type="entry name" value="Mito_carr"/>
    <property type="match status" value="3"/>
</dbReference>
<sequence length="343" mass="37639">MPSSERRHAAWVDVVAGGFGGALAKSLLSPFQRIVVLQQLGQHKNYSIKELVRHIYAQDGLKSFWRGNLTSMVIRVPYSGIQFLLYTQLKFLFQDWLDRRHAATALSGNLVGGDNDGHGSASGAVTLRGVWMEKFIMKCGAGGISATIAGAAVYPGEVVRLRLMSGEKKFTGIAHTCRLVYRETHSLRNFYRGLGASLMQRVPDILVSFATYETVKYAVLDSPNPPFFKDSYAARNVLSTMVGGSAAAIASILLAFPLDVAKRRIGMSGQGTDKTVYRGVGDCLRRIYAKEGIRGWYAGAFVEAVRCVPQVILMWMFIEVIQKELSLYARVASAEEEVAGKSP</sequence>
<dbReference type="FunFam" id="1.50.40.10:FF:000195">
    <property type="entry name" value="Mitochondrial carrier protein, putative"/>
    <property type="match status" value="1"/>
</dbReference>
<reference evidence="9 10" key="1">
    <citation type="journal article" date="2015" name="Sci. Rep.">
        <title>The genome of Leishmania panamensis: insights into genomics of the L. (Viannia) subgenus.</title>
        <authorList>
            <person name="Llanes A."/>
            <person name="Restrepo C.M."/>
            <person name="Vecchio G.D."/>
            <person name="Anguizola F.J."/>
            <person name="Lleonart R."/>
        </authorList>
    </citation>
    <scope>NUCLEOTIDE SEQUENCE [LARGE SCALE GENOMIC DNA]</scope>
    <source>
        <strain evidence="9 10">MHOM/PA/94/PSC-1</strain>
    </source>
</reference>
<evidence type="ECO:0000256" key="3">
    <source>
        <dbReference type="ARBA" id="ARBA00022692"/>
    </source>
</evidence>
<proteinExistence type="inferred from homology"/>
<dbReference type="GO" id="GO:0055085">
    <property type="term" value="P:transmembrane transport"/>
    <property type="evidence" value="ECO:0007669"/>
    <property type="project" value="InterPro"/>
</dbReference>
<dbReference type="Gene3D" id="1.50.40.10">
    <property type="entry name" value="Mitochondrial carrier domain"/>
    <property type="match status" value="1"/>
</dbReference>
<dbReference type="GO" id="GO:0016020">
    <property type="term" value="C:membrane"/>
    <property type="evidence" value="ECO:0007669"/>
    <property type="project" value="UniProtKB-SubCell"/>
</dbReference>
<dbReference type="Proteomes" id="UP000063063">
    <property type="component" value="Chromosome 19"/>
</dbReference>
<evidence type="ECO:0000256" key="8">
    <source>
        <dbReference type="SAM" id="Phobius"/>
    </source>
</evidence>
<evidence type="ECO:0000256" key="6">
    <source>
        <dbReference type="PROSITE-ProRule" id="PRU00282"/>
    </source>
</evidence>
<name>A0A088RQA6_LEIPA</name>
<feature type="repeat" description="Solcar" evidence="6">
    <location>
        <begin position="235"/>
        <end position="324"/>
    </location>
</feature>
<comment type="similarity">
    <text evidence="7">Belongs to the mitochondrial carrier (TC 2.A.29) family.</text>
</comment>
<dbReference type="VEuPathDB" id="TriTrypDB:LPMP_190970"/>
<dbReference type="PRINTS" id="PR00926">
    <property type="entry name" value="MITOCARRIER"/>
</dbReference>
<dbReference type="GeneID" id="22574151"/>
<gene>
    <name evidence="9" type="ORF">LPMP_190970</name>
</gene>
<comment type="subcellular location">
    <subcellularLocation>
        <location evidence="1">Membrane</location>
        <topology evidence="1">Multi-pass membrane protein</topology>
    </subcellularLocation>
</comment>
<dbReference type="InterPro" id="IPR018108">
    <property type="entry name" value="MCP_transmembrane"/>
</dbReference>
<keyword evidence="10" id="KW-1185">Reference proteome</keyword>
<organism evidence="9 10">
    <name type="scientific">Leishmania panamensis</name>
    <dbReference type="NCBI Taxonomy" id="5679"/>
    <lineage>
        <taxon>Eukaryota</taxon>
        <taxon>Discoba</taxon>
        <taxon>Euglenozoa</taxon>
        <taxon>Kinetoplastea</taxon>
        <taxon>Metakinetoplastina</taxon>
        <taxon>Trypanosomatida</taxon>
        <taxon>Trypanosomatidae</taxon>
        <taxon>Leishmaniinae</taxon>
        <taxon>Leishmania</taxon>
        <taxon>Leishmania guyanensis species complex</taxon>
    </lineage>
</organism>
<evidence type="ECO:0000313" key="9">
    <source>
        <dbReference type="EMBL" id="AIN97439.1"/>
    </source>
</evidence>
<evidence type="ECO:0000256" key="1">
    <source>
        <dbReference type="ARBA" id="ARBA00004141"/>
    </source>
</evidence>
<dbReference type="OrthoDB" id="270584at2759"/>
<keyword evidence="8" id="KW-1133">Transmembrane helix</keyword>
<evidence type="ECO:0000313" key="10">
    <source>
        <dbReference type="Proteomes" id="UP000063063"/>
    </source>
</evidence>
<evidence type="ECO:0000256" key="2">
    <source>
        <dbReference type="ARBA" id="ARBA00022448"/>
    </source>
</evidence>
<dbReference type="EMBL" id="CP009388">
    <property type="protein sequence ID" value="AIN97439.1"/>
    <property type="molecule type" value="Genomic_DNA"/>
</dbReference>
<keyword evidence="3 6" id="KW-0812">Transmembrane</keyword>
<keyword evidence="5 6" id="KW-0472">Membrane</keyword>
<evidence type="ECO:0000256" key="4">
    <source>
        <dbReference type="ARBA" id="ARBA00022737"/>
    </source>
</evidence>
<dbReference type="KEGG" id="lpan:LPMP_190970"/>